<comment type="caution">
    <text evidence="2">The sequence shown here is derived from an EMBL/GenBank/DDBJ whole genome shotgun (WGS) entry which is preliminary data.</text>
</comment>
<evidence type="ECO:0000313" key="3">
    <source>
        <dbReference type="Proteomes" id="UP001221142"/>
    </source>
</evidence>
<dbReference type="InterPro" id="IPR018608">
    <property type="entry name" value="Gti1/Pac2"/>
</dbReference>
<dbReference type="GO" id="GO:0003677">
    <property type="term" value="F:DNA binding"/>
    <property type="evidence" value="ECO:0007669"/>
    <property type="project" value="TreeGrafter"/>
</dbReference>
<feature type="region of interest" description="Disordered" evidence="1">
    <location>
        <begin position="278"/>
        <end position="354"/>
    </location>
</feature>
<feature type="compositionally biased region" description="Polar residues" evidence="1">
    <location>
        <begin position="462"/>
        <end position="473"/>
    </location>
</feature>
<dbReference type="Pfam" id="PF09729">
    <property type="entry name" value="Gti1_Pac2"/>
    <property type="match status" value="2"/>
</dbReference>
<dbReference type="Proteomes" id="UP001221142">
    <property type="component" value="Unassembled WGS sequence"/>
</dbReference>
<accession>A0AAD7CK14</accession>
<protein>
    <submittedName>
        <fullName evidence="2">Gti1/Pac2 family-domain-containing protein</fullName>
    </submittedName>
</protein>
<feature type="region of interest" description="Disordered" evidence="1">
    <location>
        <begin position="225"/>
        <end position="250"/>
    </location>
</feature>
<evidence type="ECO:0000313" key="2">
    <source>
        <dbReference type="EMBL" id="KAJ7650869.1"/>
    </source>
</evidence>
<dbReference type="PANTHER" id="PTHR28027">
    <property type="entry name" value="TRANSCRIPTIONAL REGULATOR MIT1"/>
    <property type="match status" value="1"/>
</dbReference>
<dbReference type="PANTHER" id="PTHR28027:SF2">
    <property type="entry name" value="TRANSCRIPTIONAL REGULATOR MIT1"/>
    <property type="match status" value="1"/>
</dbReference>
<evidence type="ECO:0000256" key="1">
    <source>
        <dbReference type="SAM" id="MobiDB-lite"/>
    </source>
</evidence>
<feature type="compositionally biased region" description="Low complexity" evidence="1">
    <location>
        <begin position="424"/>
        <end position="439"/>
    </location>
</feature>
<organism evidence="2 3">
    <name type="scientific">Roridomyces roridus</name>
    <dbReference type="NCBI Taxonomy" id="1738132"/>
    <lineage>
        <taxon>Eukaryota</taxon>
        <taxon>Fungi</taxon>
        <taxon>Dikarya</taxon>
        <taxon>Basidiomycota</taxon>
        <taxon>Agaricomycotina</taxon>
        <taxon>Agaricomycetes</taxon>
        <taxon>Agaricomycetidae</taxon>
        <taxon>Agaricales</taxon>
        <taxon>Marasmiineae</taxon>
        <taxon>Mycenaceae</taxon>
        <taxon>Roridomyces</taxon>
    </lineage>
</organism>
<sequence>MADGKRRARLFKECWVPTDIPPFYGSVETTMNALRLIHAARQGVIPRITRRLNDSERRTMIKSGAVFVFSVEESGIKRWTDGLLWSPSRIVGNFLVYREILDRANSRGSHKKLYPTDEPSRTMTAEQGTFKPNGLIKKTITVTIEGSDLHLISYYTSSDQHSGKLKRPTSRADIMSLPMDPRLFRSTNFRVPPKVEKGPDGASRLVETEEVTDVVECKVEDEPYNISMSPTSWGSDASSQGSPVEHSFGSASASFGCSVSSYPRQGDSRWVMGSAPVLRPDTWPSHSSHHYSSRRDTTHSDSWGSLSSARWPAEPYHHSPSPPASSVYVDRSRNRTTPYPLQIPSAHRRDNDGLNTRYAGHTVGETRSDGRNLPWLLAGGTETDTKDNIRAQHSASPFAATNNSHQPIYTPQGYIRPHSHSHSHSYSSGGWSSGSSAGSLVLASPQAGAPFSPAASGMHSPYGSTYTPSSGGISSPEEYSNAEEYADS</sequence>
<keyword evidence="3" id="KW-1185">Reference proteome</keyword>
<dbReference type="AlphaFoldDB" id="A0AAD7CK14"/>
<feature type="compositionally biased region" description="Polar residues" evidence="1">
    <location>
        <begin position="226"/>
        <end position="242"/>
    </location>
</feature>
<dbReference type="EMBL" id="JARKIF010000001">
    <property type="protein sequence ID" value="KAJ7650869.1"/>
    <property type="molecule type" value="Genomic_DNA"/>
</dbReference>
<feature type="region of interest" description="Disordered" evidence="1">
    <location>
        <begin position="398"/>
        <end position="488"/>
    </location>
</feature>
<proteinExistence type="predicted"/>
<feature type="compositionally biased region" description="Polar residues" evidence="1">
    <location>
        <begin position="398"/>
        <end position="409"/>
    </location>
</feature>
<name>A0AAD7CK14_9AGAR</name>
<gene>
    <name evidence="2" type="ORF">FB45DRAFT_888992</name>
</gene>
<reference evidence="2" key="1">
    <citation type="submission" date="2023-03" db="EMBL/GenBank/DDBJ databases">
        <title>Massive genome expansion in bonnet fungi (Mycena s.s.) driven by repeated elements and novel gene families across ecological guilds.</title>
        <authorList>
            <consortium name="Lawrence Berkeley National Laboratory"/>
            <person name="Harder C.B."/>
            <person name="Miyauchi S."/>
            <person name="Viragh M."/>
            <person name="Kuo A."/>
            <person name="Thoen E."/>
            <person name="Andreopoulos B."/>
            <person name="Lu D."/>
            <person name="Skrede I."/>
            <person name="Drula E."/>
            <person name="Henrissat B."/>
            <person name="Morin E."/>
            <person name="Kohler A."/>
            <person name="Barry K."/>
            <person name="LaButti K."/>
            <person name="Morin E."/>
            <person name="Salamov A."/>
            <person name="Lipzen A."/>
            <person name="Mereny Z."/>
            <person name="Hegedus B."/>
            <person name="Baldrian P."/>
            <person name="Stursova M."/>
            <person name="Weitz H."/>
            <person name="Taylor A."/>
            <person name="Grigoriev I.V."/>
            <person name="Nagy L.G."/>
            <person name="Martin F."/>
            <person name="Kauserud H."/>
        </authorList>
    </citation>
    <scope>NUCLEOTIDE SEQUENCE</scope>
    <source>
        <strain evidence="2">9284</strain>
    </source>
</reference>